<name>A0A9X0A5B9_9CNID</name>
<feature type="coiled-coil region" evidence="9">
    <location>
        <begin position="819"/>
        <end position="853"/>
    </location>
</feature>
<dbReference type="Pfam" id="PF10174">
    <property type="entry name" value="Cast"/>
    <property type="match status" value="1"/>
</dbReference>
<feature type="compositionally biased region" description="Basic and acidic residues" evidence="10">
    <location>
        <begin position="49"/>
        <end position="61"/>
    </location>
</feature>
<keyword evidence="6" id="KW-0206">Cytoskeleton</keyword>
<evidence type="ECO:0000256" key="6">
    <source>
        <dbReference type="ARBA" id="ARBA00023212"/>
    </source>
</evidence>
<evidence type="ECO:0000256" key="5">
    <source>
        <dbReference type="ARBA" id="ARBA00023054"/>
    </source>
</evidence>
<evidence type="ECO:0000256" key="10">
    <source>
        <dbReference type="SAM" id="MobiDB-lite"/>
    </source>
</evidence>
<keyword evidence="7" id="KW-0966">Cell projection</keyword>
<dbReference type="GO" id="GO:0030424">
    <property type="term" value="C:axon"/>
    <property type="evidence" value="ECO:0007669"/>
    <property type="project" value="UniProtKB-SubCell"/>
</dbReference>
<evidence type="ECO:0000256" key="4">
    <source>
        <dbReference type="ARBA" id="ARBA00023018"/>
    </source>
</evidence>
<feature type="compositionally biased region" description="Polar residues" evidence="10">
    <location>
        <begin position="122"/>
        <end position="133"/>
    </location>
</feature>
<proteinExistence type="predicted"/>
<feature type="coiled-coil region" evidence="9">
    <location>
        <begin position="411"/>
        <end position="782"/>
    </location>
</feature>
<evidence type="ECO:0000256" key="1">
    <source>
        <dbReference type="ARBA" id="ARBA00004245"/>
    </source>
</evidence>
<evidence type="ECO:0000256" key="9">
    <source>
        <dbReference type="SAM" id="Coils"/>
    </source>
</evidence>
<dbReference type="OrthoDB" id="2019763at2759"/>
<dbReference type="Gene3D" id="1.10.287.1490">
    <property type="match status" value="1"/>
</dbReference>
<evidence type="ECO:0000313" key="11">
    <source>
        <dbReference type="EMBL" id="KAJ7393064.1"/>
    </source>
</evidence>
<dbReference type="Proteomes" id="UP001163046">
    <property type="component" value="Unassembled WGS sequence"/>
</dbReference>
<feature type="region of interest" description="Disordered" evidence="10">
    <location>
        <begin position="1"/>
        <end position="66"/>
    </location>
</feature>
<accession>A0A9X0A5B9</accession>
<dbReference type="InterPro" id="IPR019323">
    <property type="entry name" value="ELKS/CAST"/>
</dbReference>
<evidence type="ECO:0000256" key="2">
    <source>
        <dbReference type="ARBA" id="ARBA00022490"/>
    </source>
</evidence>
<keyword evidence="5 9" id="KW-0175">Coiled coil</keyword>
<protein>
    <submittedName>
        <fullName evidence="11">Ethionine resistance protein</fullName>
    </submittedName>
</protein>
<dbReference type="GO" id="GO:0007274">
    <property type="term" value="P:neuromuscular synaptic transmission"/>
    <property type="evidence" value="ECO:0007669"/>
    <property type="project" value="TreeGrafter"/>
</dbReference>
<evidence type="ECO:0000256" key="7">
    <source>
        <dbReference type="ARBA" id="ARBA00023273"/>
    </source>
</evidence>
<reference evidence="11" key="1">
    <citation type="submission" date="2023-01" db="EMBL/GenBank/DDBJ databases">
        <title>Genome assembly of the deep-sea coral Lophelia pertusa.</title>
        <authorList>
            <person name="Herrera S."/>
            <person name="Cordes E."/>
        </authorList>
    </citation>
    <scope>NUCLEOTIDE SEQUENCE</scope>
    <source>
        <strain evidence="11">USNM1676648</strain>
        <tissue evidence="11">Polyp</tissue>
    </source>
</reference>
<evidence type="ECO:0000256" key="3">
    <source>
        <dbReference type="ARBA" id="ARBA00022553"/>
    </source>
</evidence>
<dbReference type="AlphaFoldDB" id="A0A9X0A5B9"/>
<keyword evidence="4" id="KW-0770">Synapse</keyword>
<feature type="region of interest" description="Disordered" evidence="10">
    <location>
        <begin position="122"/>
        <end position="147"/>
    </location>
</feature>
<comment type="subcellular location">
    <subcellularLocation>
        <location evidence="1">Cytoplasm</location>
        <location evidence="1">Cytoskeleton</location>
    </subcellularLocation>
    <subcellularLocation>
        <location evidence="8">Presynapse</location>
    </subcellularLocation>
</comment>
<feature type="coiled-coil region" evidence="9">
    <location>
        <begin position="306"/>
        <end position="340"/>
    </location>
</feature>
<gene>
    <name evidence="11" type="primary">ERC1</name>
    <name evidence="11" type="ORF">OS493_008362</name>
</gene>
<feature type="coiled-coil region" evidence="9">
    <location>
        <begin position="928"/>
        <end position="955"/>
    </location>
</feature>
<comment type="caution">
    <text evidence="11">The sequence shown here is derived from an EMBL/GenBank/DDBJ whole genome shotgun (WGS) entry which is preliminary data.</text>
</comment>
<keyword evidence="3" id="KW-0597">Phosphoprotein</keyword>
<dbReference type="GO" id="GO:0048788">
    <property type="term" value="C:cytoskeleton of presynaptic active zone"/>
    <property type="evidence" value="ECO:0007669"/>
    <property type="project" value="TreeGrafter"/>
</dbReference>
<dbReference type="SUPFAM" id="SSF57997">
    <property type="entry name" value="Tropomyosin"/>
    <property type="match status" value="1"/>
</dbReference>
<feature type="compositionally biased region" description="Low complexity" evidence="10">
    <location>
        <begin position="11"/>
        <end position="29"/>
    </location>
</feature>
<organism evidence="11 12">
    <name type="scientific">Desmophyllum pertusum</name>
    <dbReference type="NCBI Taxonomy" id="174260"/>
    <lineage>
        <taxon>Eukaryota</taxon>
        <taxon>Metazoa</taxon>
        <taxon>Cnidaria</taxon>
        <taxon>Anthozoa</taxon>
        <taxon>Hexacorallia</taxon>
        <taxon>Scleractinia</taxon>
        <taxon>Caryophylliina</taxon>
        <taxon>Caryophylliidae</taxon>
        <taxon>Desmophyllum</taxon>
    </lineage>
</organism>
<dbReference type="GO" id="GO:0098882">
    <property type="term" value="F:structural constituent of presynaptic active zone"/>
    <property type="evidence" value="ECO:0007669"/>
    <property type="project" value="TreeGrafter"/>
</dbReference>
<dbReference type="EMBL" id="MU825399">
    <property type="protein sequence ID" value="KAJ7393064.1"/>
    <property type="molecule type" value="Genomic_DNA"/>
</dbReference>
<evidence type="ECO:0000256" key="8">
    <source>
        <dbReference type="ARBA" id="ARBA00034106"/>
    </source>
</evidence>
<dbReference type="PANTHER" id="PTHR18861">
    <property type="entry name" value="ELKS/RAB6-INTERACTING/CAST PROTEIN"/>
    <property type="match status" value="1"/>
</dbReference>
<dbReference type="GO" id="GO:0048167">
    <property type="term" value="P:regulation of synaptic plasticity"/>
    <property type="evidence" value="ECO:0007669"/>
    <property type="project" value="TreeGrafter"/>
</dbReference>
<evidence type="ECO:0000313" key="12">
    <source>
        <dbReference type="Proteomes" id="UP001163046"/>
    </source>
</evidence>
<keyword evidence="2" id="KW-0963">Cytoplasm</keyword>
<keyword evidence="12" id="KW-1185">Reference proteome</keyword>
<sequence>MYSFNAELNHSPKLSPSSSESSIGASPSPTAKSAPVGEKTMAELQQENARLRKEIDAKETKLNSSMRSIKMFWSPELKKERAARKSEEEKYVRLREQYSVVSEESQQRTETIRDLQERLRQQAQTERLSNGRPSLSSSSLSSVHSQDGLQRELEILRGEKDRQDNETFILQRSLEELSSRLEAQQQAIHAKDETIAQLMEMIQSNKGVESKQLEMHKEQHTTDKKKLIEALNQLARLRESVDERDRTITSLQENTKNSGVFRGTHKGQRNGIKQAVSISNNFSSYQEVDNVKVNNVNDELQQSANLLAKDSHIAALETQINQLEGEMENLKKSATEDDKKRQEDLKQAEVYESHSKFMKSKIESLKVDLGKRDAALTASDTKLETLKAHQANQQEHIAVLQTSLSAKEHHIKNLQSELGSLRGRLDEREDLLKQKEKRLLSVSSEHSENSYAVENLQSVLNTKERQITSLKQKCECLERDLQEKDSSISSIKAQLSSVKSEHAGSSGTISNLEATIRDKDRHIEILQGQRQRSGAENEEEVNRVKRAHEKLEARVASLRVQLSDKDEDIATLEKQISSLKTSLQDKTVKLASSQETAKRLEEHMEEKNSKDDQVSSALSTKKIEISKLEKDVRKQQTELRSKEKEVKRLQEELKEQSWKMQQLTDDYEVKDHKIEDLEKQLKEQSKKLVGVKRNQQLEREKQAQLLNEVKKQEDQKDESAEYYQSELQKKDERVAVLEEALTESVSIAAEREELLAQQAHNSETATHRAEDMESEVERVRIETAVTNTKNASLVLALNENDIILSYYKSERHGMIEQLLEMSDAEVRKFKAEKDKLVNELKEQTQKRMTLLSNEDNKEISLSSELSQASTEKILEAVSLIEDSMDKLQQYGEELTEICVKHFPDVKRKIPKTKRREMNSTEKLKNASQKQLLSVLQTLESDMQVLQDNIHKLLELIEDFSYT</sequence>
<dbReference type="PANTHER" id="PTHR18861:SF0">
    <property type="entry name" value="BRUCHPILOT, ISOFORM J"/>
    <property type="match status" value="1"/>
</dbReference>